<protein>
    <recommendedName>
        <fullName evidence="2">RNA-binding S4 domain-containing protein</fullName>
    </recommendedName>
</protein>
<dbReference type="Pfam" id="PF17774">
    <property type="entry name" value="YlmH_RBD"/>
    <property type="match status" value="1"/>
</dbReference>
<dbReference type="GO" id="GO:0003723">
    <property type="term" value="F:RNA binding"/>
    <property type="evidence" value="ECO:0007669"/>
    <property type="project" value="UniProtKB-KW"/>
</dbReference>
<dbReference type="Gene3D" id="3.10.290.10">
    <property type="entry name" value="RNA-binding S4 domain"/>
    <property type="match status" value="1"/>
</dbReference>
<dbReference type="EMBL" id="SDOX01000017">
    <property type="protein sequence ID" value="TFJ84905.1"/>
    <property type="molecule type" value="Genomic_DNA"/>
</dbReference>
<dbReference type="InterPro" id="IPR040591">
    <property type="entry name" value="RqcP2_RBD"/>
</dbReference>
<dbReference type="Gene3D" id="3.30.1370.160">
    <property type="match status" value="1"/>
</dbReference>
<dbReference type="InterPro" id="IPR036986">
    <property type="entry name" value="S4_RNA-bd_sf"/>
</dbReference>
<dbReference type="AlphaFoldDB" id="A0A4D9D625"/>
<feature type="domain" description="RNA-binding S4" evidence="2">
    <location>
        <begin position="222"/>
        <end position="282"/>
    </location>
</feature>
<organism evidence="3 4">
    <name type="scientific">Nannochloropsis salina CCMP1776</name>
    <dbReference type="NCBI Taxonomy" id="1027361"/>
    <lineage>
        <taxon>Eukaryota</taxon>
        <taxon>Sar</taxon>
        <taxon>Stramenopiles</taxon>
        <taxon>Ochrophyta</taxon>
        <taxon>Eustigmatophyceae</taxon>
        <taxon>Eustigmatales</taxon>
        <taxon>Monodopsidaceae</taxon>
        <taxon>Microchloropsis</taxon>
        <taxon>Microchloropsis salina</taxon>
    </lineage>
</organism>
<gene>
    <name evidence="3" type="ORF">NSK_003937</name>
</gene>
<dbReference type="Proteomes" id="UP000355283">
    <property type="component" value="Unassembled WGS sequence"/>
</dbReference>
<dbReference type="NCBIfam" id="TIGR03069">
    <property type="entry name" value="PS_II_S4"/>
    <property type="match status" value="1"/>
</dbReference>
<dbReference type="OrthoDB" id="4150at2759"/>
<name>A0A4D9D625_9STRA</name>
<dbReference type="CDD" id="cd00165">
    <property type="entry name" value="S4"/>
    <property type="match status" value="1"/>
</dbReference>
<evidence type="ECO:0000259" key="2">
    <source>
        <dbReference type="SMART" id="SM00363"/>
    </source>
</evidence>
<dbReference type="SUPFAM" id="SSF55174">
    <property type="entry name" value="Alpha-L RNA-binding motif"/>
    <property type="match status" value="1"/>
</dbReference>
<evidence type="ECO:0000313" key="4">
    <source>
        <dbReference type="Proteomes" id="UP000355283"/>
    </source>
</evidence>
<evidence type="ECO:0000313" key="3">
    <source>
        <dbReference type="EMBL" id="TFJ84905.1"/>
    </source>
</evidence>
<dbReference type="SMART" id="SM00363">
    <property type="entry name" value="S4"/>
    <property type="match status" value="1"/>
</dbReference>
<dbReference type="Gene3D" id="3.30.70.330">
    <property type="match status" value="1"/>
</dbReference>
<dbReference type="InterPro" id="IPR012677">
    <property type="entry name" value="Nucleotide-bd_a/b_plait_sf"/>
</dbReference>
<dbReference type="InterPro" id="IPR017506">
    <property type="entry name" value="PSII_S4"/>
</dbReference>
<proteinExistence type="predicted"/>
<dbReference type="PANTHER" id="PTHR13633">
    <property type="entry name" value="MITOCHONDRIAL TRANSCRIPTION RESCUE FACTOR 1"/>
    <property type="match status" value="1"/>
</dbReference>
<reference evidence="3 4" key="1">
    <citation type="submission" date="2019-01" db="EMBL/GenBank/DDBJ databases">
        <title>Nuclear Genome Assembly of the Microalgal Biofuel strain Nannochloropsis salina CCMP1776.</title>
        <authorList>
            <person name="Hovde B."/>
        </authorList>
    </citation>
    <scope>NUCLEOTIDE SEQUENCE [LARGE SCALE GENOMIC DNA]</scope>
    <source>
        <strain evidence="3 4">CCMP1776</strain>
    </source>
</reference>
<dbReference type="InterPro" id="IPR002942">
    <property type="entry name" value="S4_RNA-bd"/>
</dbReference>
<dbReference type="PROSITE" id="PS50889">
    <property type="entry name" value="S4"/>
    <property type="match status" value="1"/>
</dbReference>
<sequence>MVPVPAFVSIFPAPPRAPRLHAGGGGNSVNREEFRKSLVAEGVDDILAARAVEAADKAVSIWEMQVIDFCRPPEVATMTRVLGRVADLSITCDGGFPQAERQRVFFSRALDYAVDEEDAGKERGGYLAAISVEGNFIFDRATHRDFLGALLGTGIAREKVGDILLQGERGAHVVVAPDVAEYVMLSLAAVRSVPVKNKPIALADLGVRPPVTKEMQSVEASMRLDAVASAGMGMSRSKLKDMIEGGDVLVNWKEITSANAQLKGGDIVTIRGKGRLEVNEVETTSKGKFRVKMTKFV</sequence>
<comment type="caution">
    <text evidence="3">The sequence shown here is derived from an EMBL/GenBank/DDBJ whole genome shotgun (WGS) entry which is preliminary data.</text>
</comment>
<evidence type="ECO:0000256" key="1">
    <source>
        <dbReference type="PROSITE-ProRule" id="PRU00182"/>
    </source>
</evidence>
<keyword evidence="1" id="KW-0694">RNA-binding</keyword>
<dbReference type="Pfam" id="PF01479">
    <property type="entry name" value="S4"/>
    <property type="match status" value="1"/>
</dbReference>
<accession>A0A4D9D625</accession>
<keyword evidence="4" id="KW-1185">Reference proteome</keyword>
<dbReference type="PANTHER" id="PTHR13633:SF3">
    <property type="entry name" value="MITOCHONDRIAL TRANSCRIPTION RESCUE FACTOR 1"/>
    <property type="match status" value="1"/>
</dbReference>